<feature type="domain" description="Type I restriction modification DNA specificity" evidence="4">
    <location>
        <begin position="224"/>
        <end position="388"/>
    </location>
</feature>
<evidence type="ECO:0000256" key="3">
    <source>
        <dbReference type="ARBA" id="ARBA00023125"/>
    </source>
</evidence>
<reference evidence="5 6" key="1">
    <citation type="submission" date="2019-03" db="EMBL/GenBank/DDBJ databases">
        <title>Genomic Encyclopedia of Type Strains, Phase III (KMG-III): the genomes of soil and plant-associated and newly described type strains.</title>
        <authorList>
            <person name="Whitman W."/>
        </authorList>
    </citation>
    <scope>NUCLEOTIDE SEQUENCE [LARGE SCALE GENOMIC DNA]</scope>
    <source>
        <strain evidence="5 6">CGMCC 1.7002</strain>
    </source>
</reference>
<comment type="similarity">
    <text evidence="1">Belongs to the type-I restriction system S methylase family.</text>
</comment>
<dbReference type="Pfam" id="PF01420">
    <property type="entry name" value="Methylase_S"/>
    <property type="match status" value="2"/>
</dbReference>
<accession>A0A4R6VC65</accession>
<evidence type="ECO:0000313" key="6">
    <source>
        <dbReference type="Proteomes" id="UP000295391"/>
    </source>
</evidence>
<name>A0A4R6VC65_9HYPH</name>
<dbReference type="AlphaFoldDB" id="A0A4R6VC65"/>
<protein>
    <submittedName>
        <fullName evidence="5">Type I restriction enzyme S subunit</fullName>
    </submittedName>
</protein>
<sequence length="404" mass="44635">MSAQVGVQKNIPTLRFPGFSDKWELKKLKEIARFSKGKGIAKADISPNGVTPCIRYGELYTHYGSLISEVISRTSVSTDDLMLSSGDEVIIPASGETAIDIATASAVTQKGVALGGDLNIIRSPHDPRFLASYLSSGGRYRLAALAQGVSVVHLYADQLGSLDIYAPALPEQKKIADFLGAVDDKIAKLTKKKALLERYKKGVMQKLFSQSLRFKDENGQDYPDWEDTKAGQVFENISDKAHDGTLPVLSVTQKDGIVARSATDREIQYASENTANYKQVCPGHFVISLRSFQGGIEYSEILGICSPAYTVLSPKIEIYDDFFRHLFKKEDFISRLSATVIGIREGKQISFSAFATVKLQVPHLEEQRKIADFLTAIDDKINHVSDKLEQAKLFKKGLLQQMFV</sequence>
<dbReference type="EMBL" id="SNYR01000006">
    <property type="protein sequence ID" value="TDQ60207.1"/>
    <property type="molecule type" value="Genomic_DNA"/>
</dbReference>
<dbReference type="SUPFAM" id="SSF116734">
    <property type="entry name" value="DNA methylase specificity domain"/>
    <property type="match status" value="2"/>
</dbReference>
<evidence type="ECO:0000256" key="2">
    <source>
        <dbReference type="ARBA" id="ARBA00022747"/>
    </source>
</evidence>
<dbReference type="RefSeq" id="WP_133574020.1">
    <property type="nucleotide sequence ID" value="NZ_SNYR01000006.1"/>
</dbReference>
<evidence type="ECO:0000313" key="5">
    <source>
        <dbReference type="EMBL" id="TDQ60207.1"/>
    </source>
</evidence>
<dbReference type="InterPro" id="IPR044946">
    <property type="entry name" value="Restrct_endonuc_typeI_TRD_sf"/>
</dbReference>
<evidence type="ECO:0000256" key="1">
    <source>
        <dbReference type="ARBA" id="ARBA00010923"/>
    </source>
</evidence>
<keyword evidence="2" id="KW-0680">Restriction system</keyword>
<dbReference type="InterPro" id="IPR000055">
    <property type="entry name" value="Restrct_endonuc_typeI_TRD"/>
</dbReference>
<dbReference type="Gene3D" id="1.10.287.1120">
    <property type="entry name" value="Bipartite methylase S protein"/>
    <property type="match status" value="1"/>
</dbReference>
<keyword evidence="3" id="KW-0238">DNA-binding</keyword>
<dbReference type="GO" id="GO:0003677">
    <property type="term" value="F:DNA binding"/>
    <property type="evidence" value="ECO:0007669"/>
    <property type="project" value="UniProtKB-KW"/>
</dbReference>
<feature type="domain" description="Type I restriction modification DNA specificity" evidence="4">
    <location>
        <begin position="21"/>
        <end position="197"/>
    </location>
</feature>
<dbReference type="GO" id="GO:0009307">
    <property type="term" value="P:DNA restriction-modification system"/>
    <property type="evidence" value="ECO:0007669"/>
    <property type="project" value="UniProtKB-KW"/>
</dbReference>
<evidence type="ECO:0000259" key="4">
    <source>
        <dbReference type="Pfam" id="PF01420"/>
    </source>
</evidence>
<dbReference type="Gene3D" id="3.90.220.20">
    <property type="entry name" value="DNA methylase specificity domains"/>
    <property type="match status" value="2"/>
</dbReference>
<keyword evidence="6" id="KW-1185">Reference proteome</keyword>
<comment type="caution">
    <text evidence="5">The sequence shown here is derived from an EMBL/GenBank/DDBJ whole genome shotgun (WGS) entry which is preliminary data.</text>
</comment>
<dbReference type="OrthoDB" id="164285at2"/>
<gene>
    <name evidence="5" type="ORF">ATL17_3420</name>
</gene>
<proteinExistence type="inferred from homology"/>
<dbReference type="Proteomes" id="UP000295391">
    <property type="component" value="Unassembled WGS sequence"/>
</dbReference>
<dbReference type="PANTHER" id="PTHR30408">
    <property type="entry name" value="TYPE-1 RESTRICTION ENZYME ECOKI SPECIFICITY PROTEIN"/>
    <property type="match status" value="1"/>
</dbReference>
<organism evidence="5 6">
    <name type="scientific">Maritalea mobilis</name>
    <dbReference type="NCBI Taxonomy" id="483324"/>
    <lineage>
        <taxon>Bacteria</taxon>
        <taxon>Pseudomonadati</taxon>
        <taxon>Pseudomonadota</taxon>
        <taxon>Alphaproteobacteria</taxon>
        <taxon>Hyphomicrobiales</taxon>
        <taxon>Devosiaceae</taxon>
        <taxon>Maritalea</taxon>
    </lineage>
</organism>
<dbReference type="InterPro" id="IPR052021">
    <property type="entry name" value="Type-I_RS_S_subunit"/>
</dbReference>
<dbReference type="PANTHER" id="PTHR30408:SF12">
    <property type="entry name" value="TYPE I RESTRICTION ENZYME MJAVIII SPECIFICITY SUBUNIT"/>
    <property type="match status" value="1"/>
</dbReference>